<evidence type="ECO:0000256" key="4">
    <source>
        <dbReference type="ARBA" id="ARBA00022777"/>
    </source>
</evidence>
<keyword evidence="4 6" id="KW-0418">Kinase</keyword>
<dbReference type="Pfam" id="PF13089">
    <property type="entry name" value="PP_kinase_N"/>
    <property type="match status" value="1"/>
</dbReference>
<dbReference type="GO" id="GO:0005524">
    <property type="term" value="F:ATP binding"/>
    <property type="evidence" value="ECO:0007669"/>
    <property type="project" value="UniProtKB-KW"/>
</dbReference>
<dbReference type="InterPro" id="IPR025198">
    <property type="entry name" value="PPK_N_dom"/>
</dbReference>
<dbReference type="GO" id="GO:0006799">
    <property type="term" value="P:polyphosphate biosynthetic process"/>
    <property type="evidence" value="ECO:0007669"/>
    <property type="project" value="UniProtKB-UniRule"/>
</dbReference>
<accession>A0A9D9NJU8</accession>
<dbReference type="SUPFAM" id="SSF56024">
    <property type="entry name" value="Phospholipase D/nuclease"/>
    <property type="match status" value="2"/>
</dbReference>
<feature type="domain" description="Polyphosphate kinase C-terminal" evidence="10">
    <location>
        <begin position="504"/>
        <end position="675"/>
    </location>
</feature>
<comment type="caution">
    <text evidence="12">The sequence shown here is derived from an EMBL/GenBank/DDBJ whole genome shotgun (WGS) entry which is preliminary data.</text>
</comment>
<dbReference type="EC" id="2.7.4.1" evidence="6 7"/>
<reference evidence="12" key="2">
    <citation type="journal article" date="2021" name="PeerJ">
        <title>Extensive microbial diversity within the chicken gut microbiome revealed by metagenomics and culture.</title>
        <authorList>
            <person name="Gilroy R."/>
            <person name="Ravi A."/>
            <person name="Getino M."/>
            <person name="Pursley I."/>
            <person name="Horton D.L."/>
            <person name="Alikhan N.F."/>
            <person name="Baker D."/>
            <person name="Gharbi K."/>
            <person name="Hall N."/>
            <person name="Watson M."/>
            <person name="Adriaenssens E.M."/>
            <person name="Foster-Nyarko E."/>
            <person name="Jarju S."/>
            <person name="Secka A."/>
            <person name="Antonio M."/>
            <person name="Oren A."/>
            <person name="Chaudhuri R.R."/>
            <person name="La Ragione R."/>
            <person name="Hildebrand F."/>
            <person name="Pallen M.J."/>
        </authorList>
    </citation>
    <scope>NUCLEOTIDE SEQUENCE</scope>
    <source>
        <strain evidence="12">6919</strain>
    </source>
</reference>
<keyword evidence="6" id="KW-0460">Magnesium</keyword>
<sequence>MKRNKTSECYLDRDVSWMYFNRRILQEACKDNVPLLERLSFLGIYSNNLDEFFRVRVASQNRIAECQKREAAKEREYAKAVIKRIAKLNSAYSKEYEDAVAEVIGKLRDENIYLISDKEVTDEQMAFIRTYYEEKLSGLIIPIWFSSIKQLDYETDESIYLAVKLTKSESEKRNPHDYAFFELPVKACGRFVRLPDSDGRNYLMYLDDVVRCCLPFIFRGLGFDQFEAYAFKFTRDAEMEIDNDLRAGVLQRISKGVKSRKRGEPLRIIYDEEMPKDLSRRVLDRLVFDKLDTVLRGGRHHNHKDLMKFPDCGRKDLKYPEWKPIRKADIEKEDSILEAIRKQDRFIHVPYHNFSTFLRVLQEASESRLVKSMKITLYRLASDSKVVRALIGAARNGKKVTVVIELLARFDESSNIYWSKRMQEAGINVVFGVEGLKVHSKVLHIGMNTGADIVCVSTGNFHEGNAKAYTDCILMTASPRIVKDVVNVFNFIEHPYRPVKFHELLVSPNAMKNRFVALINAEIRNKQCGKPAYIKAKVNHITDPVMVRKLYEASANGVKIDLLVRGNCSLVTGVSGVSDNIRINGIIDRYLEHSRIFVFAAGGEEKVFIGSADWMPRNLDNRVEVVTPVYDPKIKEEMIRIVDAGLKDNMQGRIVDGRGTNESWRNEDSAPFRSQEYLYDYYLKENAEQNSQTDEKQTD</sequence>
<keyword evidence="6" id="KW-0479">Metal-binding</keyword>
<evidence type="ECO:0000259" key="8">
    <source>
        <dbReference type="Pfam" id="PF02503"/>
    </source>
</evidence>
<feature type="binding site" evidence="6">
    <location>
        <position position="593"/>
    </location>
    <ligand>
        <name>ATP</name>
        <dbReference type="ChEBI" id="CHEBI:30616"/>
    </ligand>
</feature>
<dbReference type="EMBL" id="JADIMC010000049">
    <property type="protein sequence ID" value="MBO8476176.1"/>
    <property type="molecule type" value="Genomic_DNA"/>
</dbReference>
<feature type="binding site" evidence="6">
    <location>
        <position position="409"/>
    </location>
    <ligand>
        <name>Mg(2+)</name>
        <dbReference type="ChEBI" id="CHEBI:18420"/>
    </ligand>
</feature>
<evidence type="ECO:0000256" key="2">
    <source>
        <dbReference type="ARBA" id="ARBA00022679"/>
    </source>
</evidence>
<keyword evidence="3 6" id="KW-0547">Nucleotide-binding</keyword>
<dbReference type="Pfam" id="PF02503">
    <property type="entry name" value="PP_kinase"/>
    <property type="match status" value="1"/>
</dbReference>
<feature type="binding site" evidence="6">
    <location>
        <position position="469"/>
    </location>
    <ligand>
        <name>ATP</name>
        <dbReference type="ChEBI" id="CHEBI:30616"/>
    </ligand>
</feature>
<keyword evidence="1 6" id="KW-0597">Phosphoprotein</keyword>
<evidence type="ECO:0000259" key="11">
    <source>
        <dbReference type="Pfam" id="PF17941"/>
    </source>
</evidence>
<evidence type="ECO:0000313" key="13">
    <source>
        <dbReference type="Proteomes" id="UP000823598"/>
    </source>
</evidence>
<dbReference type="Pfam" id="PF17941">
    <property type="entry name" value="PP_kinase_C_1"/>
    <property type="match status" value="1"/>
</dbReference>
<organism evidence="12 13">
    <name type="scientific">Candidatus Limisoma faecipullorum</name>
    <dbReference type="NCBI Taxonomy" id="2840854"/>
    <lineage>
        <taxon>Bacteria</taxon>
        <taxon>Pseudomonadati</taxon>
        <taxon>Bacteroidota</taxon>
        <taxon>Bacteroidia</taxon>
        <taxon>Bacteroidales</taxon>
        <taxon>Candidatus Limisoma</taxon>
    </lineage>
</organism>
<dbReference type="InterPro" id="IPR024953">
    <property type="entry name" value="PP_kinase_middle"/>
</dbReference>
<dbReference type="GO" id="GO:0046872">
    <property type="term" value="F:metal ion binding"/>
    <property type="evidence" value="ECO:0007669"/>
    <property type="project" value="UniProtKB-KW"/>
</dbReference>
<evidence type="ECO:0000313" key="12">
    <source>
        <dbReference type="EMBL" id="MBO8476176.1"/>
    </source>
</evidence>
<dbReference type="Gene3D" id="3.30.1840.10">
    <property type="entry name" value="Polyphosphate kinase middle domain"/>
    <property type="match status" value="1"/>
</dbReference>
<dbReference type="PIRSF" id="PIRSF015589">
    <property type="entry name" value="PP_kinase"/>
    <property type="match status" value="1"/>
</dbReference>
<dbReference type="SUPFAM" id="SSF140356">
    <property type="entry name" value="PPK N-terminal domain-like"/>
    <property type="match status" value="1"/>
</dbReference>
<dbReference type="NCBIfam" id="NF003917">
    <property type="entry name" value="PRK05443.1-1"/>
    <property type="match status" value="1"/>
</dbReference>
<dbReference type="PANTHER" id="PTHR30218">
    <property type="entry name" value="POLYPHOSPHATE KINASE"/>
    <property type="match status" value="1"/>
</dbReference>
<comment type="cofactor">
    <cofactor evidence="6">
        <name>Mg(2+)</name>
        <dbReference type="ChEBI" id="CHEBI:18420"/>
    </cofactor>
</comment>
<feature type="domain" description="Polyphosphate kinase middle" evidence="8">
    <location>
        <begin position="123"/>
        <end position="309"/>
    </location>
</feature>
<comment type="function">
    <text evidence="6 7">Catalyzes the reversible transfer of the terminal phosphate of ATP to form a long-chain polyphosphate (polyP).</text>
</comment>
<dbReference type="Proteomes" id="UP000823598">
    <property type="component" value="Unassembled WGS sequence"/>
</dbReference>
<dbReference type="NCBIfam" id="NF003925">
    <property type="entry name" value="PRK05443.3-3"/>
    <property type="match status" value="1"/>
</dbReference>
<reference evidence="12" key="1">
    <citation type="submission" date="2020-10" db="EMBL/GenBank/DDBJ databases">
        <authorList>
            <person name="Gilroy R."/>
        </authorList>
    </citation>
    <scope>NUCLEOTIDE SEQUENCE</scope>
    <source>
        <strain evidence="12">6919</strain>
    </source>
</reference>
<evidence type="ECO:0000256" key="6">
    <source>
        <dbReference type="HAMAP-Rule" id="MF_00347"/>
    </source>
</evidence>
<feature type="binding site" evidence="6">
    <location>
        <position position="565"/>
    </location>
    <ligand>
        <name>ATP</name>
        <dbReference type="ChEBI" id="CHEBI:30616"/>
    </ligand>
</feature>
<evidence type="ECO:0000259" key="10">
    <source>
        <dbReference type="Pfam" id="PF13090"/>
    </source>
</evidence>
<dbReference type="Gene3D" id="3.30.870.10">
    <property type="entry name" value="Endonuclease Chain A"/>
    <property type="match status" value="2"/>
</dbReference>
<dbReference type="NCBIfam" id="TIGR03705">
    <property type="entry name" value="poly_P_kin"/>
    <property type="match status" value="1"/>
</dbReference>
<comment type="PTM">
    <text evidence="6 7">An intermediate of this reaction is the autophosphorylated ppk in which a phosphate is covalently linked to a histidine residue through a N-P bond.</text>
</comment>
<dbReference type="Pfam" id="PF13090">
    <property type="entry name" value="PP_kinase_C"/>
    <property type="match status" value="1"/>
</dbReference>
<gene>
    <name evidence="6" type="primary">ppk</name>
    <name evidence="12" type="ORF">IAB88_04215</name>
</gene>
<evidence type="ECO:0000259" key="9">
    <source>
        <dbReference type="Pfam" id="PF13089"/>
    </source>
</evidence>
<evidence type="ECO:0000256" key="5">
    <source>
        <dbReference type="ARBA" id="ARBA00022840"/>
    </source>
</evidence>
<evidence type="ECO:0000256" key="3">
    <source>
        <dbReference type="ARBA" id="ARBA00022741"/>
    </source>
</evidence>
<dbReference type="AlphaFoldDB" id="A0A9D9NJU8"/>
<feature type="binding site" evidence="6">
    <location>
        <position position="48"/>
    </location>
    <ligand>
        <name>ATP</name>
        <dbReference type="ChEBI" id="CHEBI:30616"/>
    </ligand>
</feature>
<comment type="catalytic activity">
    <reaction evidence="6 7">
        <text>[phosphate](n) + ATP = [phosphate](n+1) + ADP</text>
        <dbReference type="Rhea" id="RHEA:19573"/>
        <dbReference type="Rhea" id="RHEA-COMP:9859"/>
        <dbReference type="Rhea" id="RHEA-COMP:14280"/>
        <dbReference type="ChEBI" id="CHEBI:16838"/>
        <dbReference type="ChEBI" id="CHEBI:30616"/>
        <dbReference type="ChEBI" id="CHEBI:456216"/>
        <dbReference type="EC" id="2.7.4.1"/>
    </reaction>
</comment>
<dbReference type="Gene3D" id="1.20.58.310">
    <property type="entry name" value="Polyphosphate kinase N-terminal domain"/>
    <property type="match status" value="1"/>
</dbReference>
<dbReference type="GO" id="GO:0008976">
    <property type="term" value="F:polyphosphate kinase activity"/>
    <property type="evidence" value="ECO:0007669"/>
    <property type="project" value="UniProtKB-UniRule"/>
</dbReference>
<dbReference type="HAMAP" id="MF_00347">
    <property type="entry name" value="Polyphosphate_kinase"/>
    <property type="match status" value="1"/>
</dbReference>
<dbReference type="InterPro" id="IPR025200">
    <property type="entry name" value="PPK_C_dom2"/>
</dbReference>
<dbReference type="GO" id="GO:0009358">
    <property type="term" value="C:polyphosphate kinase complex"/>
    <property type="evidence" value="ECO:0007669"/>
    <property type="project" value="InterPro"/>
</dbReference>
<feature type="domain" description="Polyphosphate kinase C-terminal" evidence="11">
    <location>
        <begin position="335"/>
        <end position="496"/>
    </location>
</feature>
<keyword evidence="5 6" id="KW-0067">ATP-binding</keyword>
<feature type="domain" description="Polyphosphate kinase N-terminal" evidence="9">
    <location>
        <begin position="10"/>
        <end position="114"/>
    </location>
</feature>
<comment type="similarity">
    <text evidence="6 7">Belongs to the polyphosphate kinase 1 (PPK1) family.</text>
</comment>
<protein>
    <recommendedName>
        <fullName evidence="6 7">Polyphosphate kinase</fullName>
        <ecNumber evidence="6 7">2.7.4.1</ecNumber>
    </recommendedName>
    <alternativeName>
        <fullName evidence="6">ATP-polyphosphate phosphotransferase</fullName>
    </alternativeName>
    <alternativeName>
        <fullName evidence="6">Polyphosphoric acid kinase</fullName>
    </alternativeName>
</protein>
<proteinExistence type="inferred from homology"/>
<dbReference type="InterPro" id="IPR036832">
    <property type="entry name" value="PPK_N_dom_sf"/>
</dbReference>
<dbReference type="PANTHER" id="PTHR30218:SF0">
    <property type="entry name" value="POLYPHOSPHATE KINASE"/>
    <property type="match status" value="1"/>
</dbReference>
<name>A0A9D9NJU8_9BACT</name>
<dbReference type="InterPro" id="IPR041108">
    <property type="entry name" value="PP_kinase_C_1"/>
</dbReference>
<feature type="active site" description="Phosphohistidine intermediate" evidence="6">
    <location>
        <position position="439"/>
    </location>
</feature>
<keyword evidence="2 6" id="KW-0808">Transferase</keyword>
<dbReference type="InterPro" id="IPR036830">
    <property type="entry name" value="PP_kinase_middle_dom_sf"/>
</dbReference>
<dbReference type="SUPFAM" id="SSF143724">
    <property type="entry name" value="PHP14-like"/>
    <property type="match status" value="1"/>
</dbReference>
<dbReference type="InterPro" id="IPR003414">
    <property type="entry name" value="PP_kinase"/>
</dbReference>
<feature type="binding site" evidence="6">
    <location>
        <position position="379"/>
    </location>
    <ligand>
        <name>Mg(2+)</name>
        <dbReference type="ChEBI" id="CHEBI:18420"/>
    </ligand>
</feature>
<evidence type="ECO:0000256" key="1">
    <source>
        <dbReference type="ARBA" id="ARBA00022553"/>
    </source>
</evidence>
<evidence type="ECO:0000256" key="7">
    <source>
        <dbReference type="RuleBase" id="RU003800"/>
    </source>
</evidence>